<dbReference type="Proteomes" id="UP000324800">
    <property type="component" value="Unassembled WGS sequence"/>
</dbReference>
<sequence length="119" mass="13771">MDYPFYCETVTYGNGSSQPKKGKYSYMSESTKLNEVQSQKDPQSQEILKILPETHEVLSDDDDYESQLKDEYMVINCCEVFVSERDGEVSVRYYGQIKAIVKENAHFEPVTGLELHHNF</sequence>
<gene>
    <name evidence="1" type="ORF">EZS28_041997</name>
</gene>
<comment type="caution">
    <text evidence="1">The sequence shown here is derived from an EMBL/GenBank/DDBJ whole genome shotgun (WGS) entry which is preliminary data.</text>
</comment>
<evidence type="ECO:0000313" key="1">
    <source>
        <dbReference type="EMBL" id="KAA6362477.1"/>
    </source>
</evidence>
<dbReference type="EMBL" id="SNRW01024158">
    <property type="protein sequence ID" value="KAA6362477.1"/>
    <property type="molecule type" value="Genomic_DNA"/>
</dbReference>
<protein>
    <submittedName>
        <fullName evidence="1">Uncharacterized protein</fullName>
    </submittedName>
</protein>
<name>A0A5J4TW14_9EUKA</name>
<proteinExistence type="predicted"/>
<evidence type="ECO:0000313" key="2">
    <source>
        <dbReference type="Proteomes" id="UP000324800"/>
    </source>
</evidence>
<dbReference type="AlphaFoldDB" id="A0A5J4TW14"/>
<organism evidence="1 2">
    <name type="scientific">Streblomastix strix</name>
    <dbReference type="NCBI Taxonomy" id="222440"/>
    <lineage>
        <taxon>Eukaryota</taxon>
        <taxon>Metamonada</taxon>
        <taxon>Preaxostyla</taxon>
        <taxon>Oxymonadida</taxon>
        <taxon>Streblomastigidae</taxon>
        <taxon>Streblomastix</taxon>
    </lineage>
</organism>
<accession>A0A5J4TW14</accession>
<reference evidence="1 2" key="1">
    <citation type="submission" date="2019-03" db="EMBL/GenBank/DDBJ databases">
        <title>Single cell metagenomics reveals metabolic interactions within the superorganism composed of flagellate Streblomastix strix and complex community of Bacteroidetes bacteria on its surface.</title>
        <authorList>
            <person name="Treitli S.C."/>
            <person name="Kolisko M."/>
            <person name="Husnik F."/>
            <person name="Keeling P."/>
            <person name="Hampl V."/>
        </authorList>
    </citation>
    <scope>NUCLEOTIDE SEQUENCE [LARGE SCALE GENOMIC DNA]</scope>
    <source>
        <strain evidence="1">ST1C</strain>
    </source>
</reference>